<dbReference type="PROSITE" id="PS50007">
    <property type="entry name" value="PIPLC_X_DOMAIN"/>
    <property type="match status" value="1"/>
</dbReference>
<proteinExistence type="predicted"/>
<sequence length="267" mass="30120">MGGRSTKSWRSRGGETPNSGSISSSGQMSIQVSGLSGPSGKEFQEKPLTLLDFSELFRLFNTRMRKDLKDVFNDVLSTASTSSHCQKREKERQNPRVQSRLGSLQSTYNGDFISNDFLTRNSSISSHHISEKQNKIYNALAIASVNNMGGLMDTSRSSMLTPVMLKAFVNCHQMEMIDEECATRLIQEHEPDPICRQKNQMSFEGFVRFLCDPVNFAFVPETIEPDESELQLPLSYYYINSSHNTYLTGHQLKGPSSSEMYRQVRGD</sequence>
<dbReference type="InterPro" id="IPR017946">
    <property type="entry name" value="PLC-like_Pdiesterase_TIM-brl"/>
</dbReference>
<dbReference type="GO" id="GO:0007186">
    <property type="term" value="P:G protein-coupled receptor signaling pathway"/>
    <property type="evidence" value="ECO:0007669"/>
    <property type="project" value="TreeGrafter"/>
</dbReference>
<evidence type="ECO:0000313" key="4">
    <source>
        <dbReference type="EMBL" id="VDO78254.1"/>
    </source>
</evidence>
<dbReference type="Pfam" id="PF09279">
    <property type="entry name" value="EF-hand_like"/>
    <property type="match status" value="1"/>
</dbReference>
<feature type="region of interest" description="Disordered" evidence="1">
    <location>
        <begin position="1"/>
        <end position="41"/>
    </location>
</feature>
<gene>
    <name evidence="4" type="ORF">HPBE_LOCUS8892</name>
</gene>
<dbReference type="PANTHER" id="PTHR10336">
    <property type="entry name" value="PHOSPHOINOSITIDE-SPECIFIC PHOSPHOLIPASE C FAMILY PROTEIN"/>
    <property type="match status" value="1"/>
</dbReference>
<evidence type="ECO:0000256" key="1">
    <source>
        <dbReference type="SAM" id="MobiDB-lite"/>
    </source>
</evidence>
<reference evidence="6" key="2">
    <citation type="submission" date="2019-09" db="UniProtKB">
        <authorList>
            <consortium name="WormBaseParasite"/>
        </authorList>
    </citation>
    <scope>IDENTIFICATION</scope>
</reference>
<accession>A0A3P7Z194</accession>
<dbReference type="EMBL" id="UZAH01026281">
    <property type="protein sequence ID" value="VDO78254.1"/>
    <property type="molecule type" value="Genomic_DNA"/>
</dbReference>
<evidence type="ECO:0000313" key="5">
    <source>
        <dbReference type="Proteomes" id="UP000050761"/>
    </source>
</evidence>
<protein>
    <submittedName>
        <fullName evidence="6">Phosphoinositide phospholipase C</fullName>
    </submittedName>
</protein>
<dbReference type="OrthoDB" id="269822at2759"/>
<dbReference type="WBParaSite" id="HPBE_0000889101-mRNA-1">
    <property type="protein sequence ID" value="HPBE_0000889101-mRNA-1"/>
    <property type="gene ID" value="HPBE_0000889101"/>
</dbReference>
<evidence type="ECO:0000313" key="6">
    <source>
        <dbReference type="WBParaSite" id="HPBE_0000889101-mRNA-1"/>
    </source>
</evidence>
<reference evidence="4 5" key="1">
    <citation type="submission" date="2018-11" db="EMBL/GenBank/DDBJ databases">
        <authorList>
            <consortium name="Pathogen Informatics"/>
        </authorList>
    </citation>
    <scope>NUCLEOTIDE SEQUENCE [LARGE SCALE GENOMIC DNA]</scope>
</reference>
<organism evidence="5 6">
    <name type="scientific">Heligmosomoides polygyrus</name>
    <name type="common">Parasitic roundworm</name>
    <dbReference type="NCBI Taxonomy" id="6339"/>
    <lineage>
        <taxon>Eukaryota</taxon>
        <taxon>Metazoa</taxon>
        <taxon>Ecdysozoa</taxon>
        <taxon>Nematoda</taxon>
        <taxon>Chromadorea</taxon>
        <taxon>Rhabditida</taxon>
        <taxon>Rhabditina</taxon>
        <taxon>Rhabditomorpha</taxon>
        <taxon>Strongyloidea</taxon>
        <taxon>Heligmosomidae</taxon>
        <taxon>Heligmosomoides</taxon>
    </lineage>
</organism>
<dbReference type="SUPFAM" id="SSF47473">
    <property type="entry name" value="EF-hand"/>
    <property type="match status" value="1"/>
</dbReference>
<dbReference type="GO" id="GO:0048015">
    <property type="term" value="P:phosphatidylinositol-mediated signaling"/>
    <property type="evidence" value="ECO:0007669"/>
    <property type="project" value="TreeGrafter"/>
</dbReference>
<dbReference type="InterPro" id="IPR001192">
    <property type="entry name" value="PI-PLC_fam"/>
</dbReference>
<feature type="compositionally biased region" description="Low complexity" evidence="1">
    <location>
        <begin position="19"/>
        <end position="34"/>
    </location>
</feature>
<dbReference type="InterPro" id="IPR000909">
    <property type="entry name" value="PLipase_C_PInositol-sp_X_dom"/>
</dbReference>
<dbReference type="AlphaFoldDB" id="A0A183FN55"/>
<dbReference type="Pfam" id="PF00388">
    <property type="entry name" value="PI-PLC-X"/>
    <property type="match status" value="1"/>
</dbReference>
<feature type="domain" description="Phosphoinositide-specific phospholipase C EF-hand-like" evidence="3">
    <location>
        <begin position="157"/>
        <end position="213"/>
    </location>
</feature>
<name>A0A183FN55_HELPZ</name>
<dbReference type="Gene3D" id="3.20.20.190">
    <property type="entry name" value="Phosphatidylinositol (PI) phosphodiesterase"/>
    <property type="match status" value="1"/>
</dbReference>
<dbReference type="GO" id="GO:0046488">
    <property type="term" value="P:phosphatidylinositol metabolic process"/>
    <property type="evidence" value="ECO:0007669"/>
    <property type="project" value="TreeGrafter"/>
</dbReference>
<dbReference type="GO" id="GO:0007265">
    <property type="term" value="P:Ras protein signal transduction"/>
    <property type="evidence" value="ECO:0007669"/>
    <property type="project" value="TreeGrafter"/>
</dbReference>
<dbReference type="InterPro" id="IPR015359">
    <property type="entry name" value="PLC_EF-hand-like"/>
</dbReference>
<dbReference type="Proteomes" id="UP000050761">
    <property type="component" value="Unassembled WGS sequence"/>
</dbReference>
<dbReference type="GO" id="GO:0051209">
    <property type="term" value="P:release of sequestered calcium ion into cytosol"/>
    <property type="evidence" value="ECO:0007669"/>
    <property type="project" value="TreeGrafter"/>
</dbReference>
<keyword evidence="5" id="KW-1185">Reference proteome</keyword>
<dbReference type="PANTHER" id="PTHR10336:SF6">
    <property type="entry name" value="1-PHOSPHATIDYLINOSITOL 4,5-BISPHOSPHATE PHOSPHODIESTERASE EPSILON-1"/>
    <property type="match status" value="1"/>
</dbReference>
<dbReference type="InterPro" id="IPR011992">
    <property type="entry name" value="EF-hand-dom_pair"/>
</dbReference>
<dbReference type="GO" id="GO:0004435">
    <property type="term" value="F:phosphatidylinositol-4,5-bisphosphate phospholipase C activity"/>
    <property type="evidence" value="ECO:0007669"/>
    <property type="project" value="TreeGrafter"/>
</dbReference>
<dbReference type="FunFam" id="1.10.238.10:FF:000388">
    <property type="entry name" value="Phosphoinositide phospholipase C"/>
    <property type="match status" value="1"/>
</dbReference>
<feature type="domain" description="Phosphatidylinositol-specific phospholipase C X" evidence="2">
    <location>
        <begin position="231"/>
        <end position="264"/>
    </location>
</feature>
<accession>A0A183FN55</accession>
<evidence type="ECO:0000259" key="3">
    <source>
        <dbReference type="Pfam" id="PF09279"/>
    </source>
</evidence>
<dbReference type="InterPro" id="IPR046974">
    <property type="entry name" value="PLC_epsilon1_EF"/>
</dbReference>
<evidence type="ECO:0000259" key="2">
    <source>
        <dbReference type="Pfam" id="PF00388"/>
    </source>
</evidence>
<dbReference type="Gene3D" id="1.10.238.10">
    <property type="entry name" value="EF-hand"/>
    <property type="match status" value="1"/>
</dbReference>
<dbReference type="SUPFAM" id="SSF51695">
    <property type="entry name" value="PLC-like phosphodiesterases"/>
    <property type="match status" value="1"/>
</dbReference>
<dbReference type="CDD" id="cd16203">
    <property type="entry name" value="EFh_PI-PLCepsilon"/>
    <property type="match status" value="1"/>
</dbReference>